<keyword evidence="5 9" id="KW-0010">Activator</keyword>
<feature type="compositionally biased region" description="Basic and acidic residues" evidence="10">
    <location>
        <begin position="1352"/>
        <end position="1364"/>
    </location>
</feature>
<dbReference type="InterPro" id="IPR051999">
    <property type="entry name" value="Mediator_complex_subunit_1"/>
</dbReference>
<accession>A0A8C6ZQR6</accession>
<proteinExistence type="inferred from homology"/>
<comment type="subcellular location">
    <subcellularLocation>
        <location evidence="1 9">Nucleus</location>
    </subcellularLocation>
</comment>
<keyword evidence="13" id="KW-1185">Reference proteome</keyword>
<evidence type="ECO:0000256" key="1">
    <source>
        <dbReference type="ARBA" id="ARBA00004123"/>
    </source>
</evidence>
<dbReference type="InterPro" id="IPR019680">
    <property type="entry name" value="Mediator_Med1"/>
</dbReference>
<dbReference type="GO" id="GO:0045944">
    <property type="term" value="P:positive regulation of transcription by RNA polymerase II"/>
    <property type="evidence" value="ECO:0007669"/>
    <property type="project" value="UniProtKB-ARBA"/>
</dbReference>
<feature type="compositionally biased region" description="Polar residues" evidence="10">
    <location>
        <begin position="1156"/>
        <end position="1195"/>
    </location>
</feature>
<dbReference type="Proteomes" id="UP000694420">
    <property type="component" value="Unplaced"/>
</dbReference>
<evidence type="ECO:0000259" key="11">
    <source>
        <dbReference type="Pfam" id="PF10744"/>
    </source>
</evidence>
<feature type="compositionally biased region" description="Basic and acidic residues" evidence="10">
    <location>
        <begin position="962"/>
        <end position="973"/>
    </location>
</feature>
<keyword evidence="4 9" id="KW-0805">Transcription regulation</keyword>
<evidence type="ECO:0000256" key="10">
    <source>
        <dbReference type="SAM" id="MobiDB-lite"/>
    </source>
</evidence>
<dbReference type="PANTHER" id="PTHR12881">
    <property type="entry name" value="MEDIATOR OF RNA POLYMERASE II TRANSCRIPTION SUBUNIT 1"/>
    <property type="match status" value="1"/>
</dbReference>
<dbReference type="Pfam" id="PF10744">
    <property type="entry name" value="Med1"/>
    <property type="match status" value="1"/>
</dbReference>
<evidence type="ECO:0000256" key="3">
    <source>
        <dbReference type="ARBA" id="ARBA00020612"/>
    </source>
</evidence>
<organism evidence="12 13">
    <name type="scientific">Nothoprocta perdicaria</name>
    <name type="common">Chilean tinamou</name>
    <name type="synonym">Crypturus perdicarius</name>
    <dbReference type="NCBI Taxonomy" id="30464"/>
    <lineage>
        <taxon>Eukaryota</taxon>
        <taxon>Metazoa</taxon>
        <taxon>Chordata</taxon>
        <taxon>Craniata</taxon>
        <taxon>Vertebrata</taxon>
        <taxon>Euteleostomi</taxon>
        <taxon>Archelosauria</taxon>
        <taxon>Archosauria</taxon>
        <taxon>Dinosauria</taxon>
        <taxon>Saurischia</taxon>
        <taxon>Theropoda</taxon>
        <taxon>Coelurosauria</taxon>
        <taxon>Aves</taxon>
        <taxon>Palaeognathae</taxon>
        <taxon>Tinamiformes</taxon>
        <taxon>Tinamidae</taxon>
        <taxon>Nothoprocta</taxon>
    </lineage>
</organism>
<reference evidence="12" key="2">
    <citation type="submission" date="2025-09" db="UniProtKB">
        <authorList>
            <consortium name="Ensembl"/>
        </authorList>
    </citation>
    <scope>IDENTIFICATION</scope>
</reference>
<feature type="compositionally biased region" description="Low complexity" evidence="10">
    <location>
        <begin position="1332"/>
        <end position="1347"/>
    </location>
</feature>
<dbReference type="GO" id="GO:0003712">
    <property type="term" value="F:transcription coregulator activity"/>
    <property type="evidence" value="ECO:0007669"/>
    <property type="project" value="InterPro"/>
</dbReference>
<evidence type="ECO:0000313" key="13">
    <source>
        <dbReference type="Proteomes" id="UP000694420"/>
    </source>
</evidence>
<feature type="compositionally biased region" description="Polar residues" evidence="10">
    <location>
        <begin position="656"/>
        <end position="676"/>
    </location>
</feature>
<feature type="compositionally biased region" description="Polar residues" evidence="10">
    <location>
        <begin position="1535"/>
        <end position="1554"/>
    </location>
</feature>
<feature type="compositionally biased region" description="Low complexity" evidence="10">
    <location>
        <begin position="1082"/>
        <end position="1092"/>
    </location>
</feature>
<keyword evidence="7 9" id="KW-0539">Nucleus</keyword>
<evidence type="ECO:0000256" key="2">
    <source>
        <dbReference type="ARBA" id="ARBA00006210"/>
    </source>
</evidence>
<feature type="compositionally biased region" description="Low complexity" evidence="10">
    <location>
        <begin position="1099"/>
        <end position="1149"/>
    </location>
</feature>
<feature type="compositionally biased region" description="Low complexity" evidence="10">
    <location>
        <begin position="1217"/>
        <end position="1227"/>
    </location>
</feature>
<feature type="domain" description="Mediator complex subunit Med1" evidence="11">
    <location>
        <begin position="61"/>
        <end position="427"/>
    </location>
</feature>
<evidence type="ECO:0000256" key="5">
    <source>
        <dbReference type="ARBA" id="ARBA00023159"/>
    </source>
</evidence>
<feature type="region of interest" description="Disordered" evidence="10">
    <location>
        <begin position="615"/>
        <end position="707"/>
    </location>
</feature>
<feature type="region of interest" description="Disordered" evidence="10">
    <location>
        <begin position="944"/>
        <end position="1565"/>
    </location>
</feature>
<dbReference type="GO" id="GO:0016592">
    <property type="term" value="C:mediator complex"/>
    <property type="evidence" value="ECO:0007669"/>
    <property type="project" value="InterPro"/>
</dbReference>
<feature type="compositionally biased region" description="Polar residues" evidence="10">
    <location>
        <begin position="1448"/>
        <end position="1482"/>
    </location>
</feature>
<feature type="region of interest" description="Disordered" evidence="10">
    <location>
        <begin position="793"/>
        <end position="819"/>
    </location>
</feature>
<name>A0A8C6ZQR6_NOTPE</name>
<evidence type="ECO:0000256" key="4">
    <source>
        <dbReference type="ARBA" id="ARBA00023015"/>
    </source>
</evidence>
<feature type="compositionally biased region" description="Polar residues" evidence="10">
    <location>
        <begin position="1425"/>
        <end position="1440"/>
    </location>
</feature>
<gene>
    <name evidence="12" type="primary">MED1</name>
</gene>
<feature type="compositionally biased region" description="Low complexity" evidence="10">
    <location>
        <begin position="1034"/>
        <end position="1047"/>
    </location>
</feature>
<keyword evidence="6 9" id="KW-0804">Transcription</keyword>
<feature type="compositionally biased region" description="Polar residues" evidence="10">
    <location>
        <begin position="808"/>
        <end position="819"/>
    </location>
</feature>
<dbReference type="PANTHER" id="PTHR12881:SF10">
    <property type="entry name" value="MEDIATOR OF RNA POLYMERASE II TRANSCRIPTION SUBUNIT 1"/>
    <property type="match status" value="1"/>
</dbReference>
<dbReference type="Ensembl" id="ENSNPET00000016206.1">
    <property type="protein sequence ID" value="ENSNPEP00000015812.1"/>
    <property type="gene ID" value="ENSNPEG00000011786.1"/>
</dbReference>
<sequence length="1583" mass="168326">CNPQGDTSHEAEKLNKMSSLLERLHAKFNQNRPWTETMKLVRQVMEKRVVLNSGGHQHLVSCLETLQKALKVSSLPAMTDRLESIARQNGLGSHLSANGTECYITSDMFYVEVQLDPTGLLCDVKVAHHGENPVSCPELVQHLREKNFDEFSKHLRGLVNLYKLPGDNKLKTKMYLALQSLELDLSKMAGMYWQATNANPLDKILHGSVGYLTPRSGGLLMNLKYYVSPYDLFEEGTGAPIVLHENNVPRALGMNVSVTVEGTMAMYKLPIAPLIMGSHPVDSKGTPSFSSITSANSVDLPACFFLKFPRPIPVSRAFIQKLQGCTGIPLFDTTPTFVPLYELITQFELSKEADPLPLNHNMRFYAALPGQQHCYFLNKDAPLPDGRSLQGTLISKIAFQHPGRVPLILNLIRHQVAYNTLIGSCVKRTVLKEDSPGILQFEVCPLSDSCFSVSFQHPVNDSLVCVVMDVQDSTHVNCKLYKGLSDALICTDDFIAKVVQRCMSIPVTMRAIRRKAETIQADTPALSLIAETVEDMVKKNLPPASSPGYGMTTGSNPMSGTTTPTNTFPGGPITTLFNMSISMKERHDSVGHGEDFSKVSQNPILTSLLQITGNVGSTIGSSPTPPHHTPPPVSSPASNTKNHPMLMNLLKENPPQDFSTLYGSSPLERQNSSSGSPRMEMGPGGNKQKKKKSRVPADKPKHQTEDDFQRELFSMDVDSQNPIFDVNMTADTLDTPHITPAPSQCSTPPTTYPQPIPHSQPSIQRMVRLSSSDSIGADVTDILSDIAEEASKLPTTNEDCPPIGTPVRDSSSSGHSQSALFDPDVFQTNNSENPYTDPADLIADAAVSPNSDSSNHFFPDGVDFNPDLLNSQSQSGFGEEYFDESSQSGDTDDFKGYAPQALSTLGVQVLGSDGGENKFKGSSQSDTVDFSIIAAASKALGSSDIMEHHSGGQSPLLNTGDLAKEKSQKRVKEGNGSGSNMAGPGLDGKPGKRSRTPSSDGKSKEKLPKRKKQETDGKSPSHSSSNRPFTPPASTGGSKSPGSSGRSQTPPGVATPPIPKITIQIPKGTVTVGKPSSHGQYTSSGSVTSSSSKSHHSHSSSSSSSSSSSTSGKIKSSKSEGSSGSKMSSSLYSSQGGSGSGQSKSSAQSVGKPGSSPITKHGLSSGSGSTKMKPQGKPSSLMNPSMSKPNISPSHSRPPGGSDKLASPMKPVPGTPPSSKAKSPISSGSGGSHMSGTGSSSSMKSSSGMGSSGSMSQKPPPSSNSSTASSSSFSSSGSSMSSSHNQHGSSKGKSPSRNKKPSLTAVIDKLKHGVVTSGPGGEDPMDGQMGPNSNSSSHTMSSKHNMSGGEFQGKREKSDKEKSKVSVSGGSVDSSKKTSDSKNVGSTGVAKIIISKHDGGSPSIKAKVTLQKPGEGGGDSLRPQMASSKSYGSPLISGSTPKHERCSPSHSKSPAYTPQNIDSESESGSSIAEKSYQNSPSSDDGIRPLPEYSSEKHKKHKKEKKKVKDKDRDRDRDRDKDRDKKKSHSIKPESWSKSPISADQSLSMTSNTIISAERPSRASPEFLIGEEDDDLMDVALIGN</sequence>
<protein>
    <recommendedName>
        <fullName evidence="3 9">Mediator of RNA polymerase II transcription subunit 1</fullName>
    </recommendedName>
    <alternativeName>
        <fullName evidence="8 9">Mediator complex subunit 1</fullName>
    </alternativeName>
</protein>
<evidence type="ECO:0000256" key="7">
    <source>
        <dbReference type="ARBA" id="ARBA00023242"/>
    </source>
</evidence>
<feature type="compositionally biased region" description="Basic residues" evidence="10">
    <location>
        <begin position="1496"/>
        <end position="1505"/>
    </location>
</feature>
<evidence type="ECO:0000256" key="8">
    <source>
        <dbReference type="ARBA" id="ARBA00031254"/>
    </source>
</evidence>
<feature type="compositionally biased region" description="Basic and acidic residues" evidence="10">
    <location>
        <begin position="1506"/>
        <end position="1524"/>
    </location>
</feature>
<evidence type="ECO:0000313" key="12">
    <source>
        <dbReference type="Ensembl" id="ENSNPEP00000015812.1"/>
    </source>
</evidence>
<dbReference type="GO" id="GO:0046966">
    <property type="term" value="F:nuclear thyroid hormone receptor binding"/>
    <property type="evidence" value="ECO:0007669"/>
    <property type="project" value="TreeGrafter"/>
</dbReference>
<evidence type="ECO:0000256" key="6">
    <source>
        <dbReference type="ARBA" id="ARBA00023163"/>
    </source>
</evidence>
<reference evidence="12" key="1">
    <citation type="submission" date="2025-08" db="UniProtKB">
        <authorList>
            <consortium name="Ensembl"/>
        </authorList>
    </citation>
    <scope>IDENTIFICATION</scope>
</reference>
<comment type="similarity">
    <text evidence="2 9">Belongs to the Mediator complex subunit 1 family.</text>
</comment>
<dbReference type="GO" id="GO:0097067">
    <property type="term" value="P:cellular response to thyroid hormone stimulus"/>
    <property type="evidence" value="ECO:0007669"/>
    <property type="project" value="TreeGrafter"/>
</dbReference>
<dbReference type="GO" id="GO:0042809">
    <property type="term" value="F:nuclear vitamin D receptor binding"/>
    <property type="evidence" value="ECO:0007669"/>
    <property type="project" value="TreeGrafter"/>
</dbReference>
<feature type="region of interest" description="Disordered" evidence="10">
    <location>
        <begin position="868"/>
        <end position="897"/>
    </location>
</feature>
<feature type="compositionally biased region" description="Pro residues" evidence="10">
    <location>
        <begin position="623"/>
        <end position="634"/>
    </location>
</feature>
<feature type="compositionally biased region" description="Basic and acidic residues" evidence="10">
    <location>
        <begin position="695"/>
        <end position="707"/>
    </location>
</feature>
<dbReference type="GO" id="GO:0042974">
    <property type="term" value="F:nuclear retinoic acid receptor binding"/>
    <property type="evidence" value="ECO:0007669"/>
    <property type="project" value="TreeGrafter"/>
</dbReference>
<comment type="function">
    <text evidence="9">Component of the Mediator complex, a coactivator involved in the regulated transcription of nearly all RNA polymerase II-dependent genes. Mediator functions as a bridge to convey information from gene-specific regulatory proteins to the basal RNA polymerase II transcription machinery. Mediator is recruited to promoters by direct interactions with regulatory proteins and serves as a scaffold for the assembly of a functional preinitiation complex with RNA polymerase II and the general transcription factors.</text>
</comment>
<evidence type="ECO:0000256" key="9">
    <source>
        <dbReference type="RuleBase" id="RU364059"/>
    </source>
</evidence>
<feature type="compositionally biased region" description="Low complexity" evidence="10">
    <location>
        <begin position="1234"/>
        <end position="1293"/>
    </location>
</feature>